<dbReference type="PANTHER" id="PTHR19818">
    <property type="entry name" value="ZINC FINGER PROTEIN ZIC AND GLI"/>
    <property type="match status" value="1"/>
</dbReference>
<evidence type="ECO:0000256" key="7">
    <source>
        <dbReference type="ARBA" id="ARBA00023125"/>
    </source>
</evidence>
<dbReference type="PROSITE" id="PS00028">
    <property type="entry name" value="ZINC_FINGER_C2H2_1"/>
    <property type="match status" value="4"/>
</dbReference>
<dbReference type="GO" id="GO:0000981">
    <property type="term" value="F:DNA-binding transcription factor activity, RNA polymerase II-specific"/>
    <property type="evidence" value="ECO:0007669"/>
    <property type="project" value="TreeGrafter"/>
</dbReference>
<feature type="domain" description="C2H2-type" evidence="10">
    <location>
        <begin position="84"/>
        <end position="111"/>
    </location>
</feature>
<comment type="subcellular location">
    <subcellularLocation>
        <location evidence="1">Nucleus</location>
    </subcellularLocation>
</comment>
<sequence>MNVIYLEPPVQLESSDVCVFSVLELSSNVNIAVITRKLYICFKITLRLIHTGEKPYHCSQCGKCFTRSGLLKAHERIHTGEKPYHCSQCGKCFNQRGNLKQHERIHTGEKPYHCSQCGKCFNQSGDLKQHERIHTGEKPYHCSQCGKCFNRSGELKRHERIHTGQKPYHSSQGAKLLLIKAQTVGKHITHNSHLNVIRESTQEREITSLSVYVDISHHIDLKFIREHTQCSRCLILLTDNVPSQEQETIKICAHHPMLQEFRRSTLRCVTLLFSLSSEIKRLGLTWTPADP</sequence>
<feature type="domain" description="C2H2-type" evidence="10">
    <location>
        <begin position="56"/>
        <end position="83"/>
    </location>
</feature>
<dbReference type="Ensembl" id="ENSOMYT00000064074.2">
    <property type="protein sequence ID" value="ENSOMYP00000058871.2"/>
    <property type="gene ID" value="ENSOMYG00000027197.2"/>
</dbReference>
<keyword evidence="5 9" id="KW-0863">Zinc-finger</keyword>
<keyword evidence="12" id="KW-1185">Reference proteome</keyword>
<evidence type="ECO:0000313" key="11">
    <source>
        <dbReference type="Ensembl" id="ENSOMYP00000058871.2"/>
    </source>
</evidence>
<organism evidence="11 12">
    <name type="scientific">Oncorhynchus mykiss</name>
    <name type="common">Rainbow trout</name>
    <name type="synonym">Salmo gairdneri</name>
    <dbReference type="NCBI Taxonomy" id="8022"/>
    <lineage>
        <taxon>Eukaryota</taxon>
        <taxon>Metazoa</taxon>
        <taxon>Chordata</taxon>
        <taxon>Craniata</taxon>
        <taxon>Vertebrata</taxon>
        <taxon>Euteleostomi</taxon>
        <taxon>Actinopterygii</taxon>
        <taxon>Neopterygii</taxon>
        <taxon>Teleostei</taxon>
        <taxon>Protacanthopterygii</taxon>
        <taxon>Salmoniformes</taxon>
        <taxon>Salmonidae</taxon>
        <taxon>Salmoninae</taxon>
        <taxon>Oncorhynchus</taxon>
    </lineage>
</organism>
<keyword evidence="3" id="KW-0479">Metal-binding</keyword>
<evidence type="ECO:0000256" key="5">
    <source>
        <dbReference type="ARBA" id="ARBA00022771"/>
    </source>
</evidence>
<keyword evidence="7" id="KW-0238">DNA-binding</keyword>
<dbReference type="FunFam" id="3.30.160.60:FF:001954">
    <property type="entry name" value="Zinc finger protein 787"/>
    <property type="match status" value="3"/>
</dbReference>
<dbReference type="InterPro" id="IPR036236">
    <property type="entry name" value="Znf_C2H2_sf"/>
</dbReference>
<evidence type="ECO:0000256" key="2">
    <source>
        <dbReference type="ARBA" id="ARBA00006991"/>
    </source>
</evidence>
<protein>
    <recommendedName>
        <fullName evidence="10">C2H2-type domain-containing protein</fullName>
    </recommendedName>
</protein>
<evidence type="ECO:0000259" key="10">
    <source>
        <dbReference type="PROSITE" id="PS50157"/>
    </source>
</evidence>
<dbReference type="SMART" id="SM00355">
    <property type="entry name" value="ZnF_C2H2"/>
    <property type="match status" value="4"/>
</dbReference>
<dbReference type="GeneTree" id="ENSGT01150000286952"/>
<accession>A0A8C7VZT4</accession>
<name>A0A8C7VZT4_ONCMY</name>
<dbReference type="InterPro" id="IPR050329">
    <property type="entry name" value="GLI_C2H2-zinc-finger"/>
</dbReference>
<dbReference type="PANTHER" id="PTHR19818:SF158">
    <property type="entry name" value="C2H2-TYPE DOMAIN-CONTAINING PROTEIN-RELATED"/>
    <property type="match status" value="1"/>
</dbReference>
<proteinExistence type="inferred from homology"/>
<dbReference type="FunFam" id="3.30.160.60:FF:001270">
    <property type="entry name" value="zinc finger protein 583 isoform X1"/>
    <property type="match status" value="1"/>
</dbReference>
<reference evidence="11" key="3">
    <citation type="submission" date="2025-09" db="UniProtKB">
        <authorList>
            <consortium name="Ensembl"/>
        </authorList>
    </citation>
    <scope>IDENTIFICATION</scope>
</reference>
<dbReference type="Gene3D" id="3.30.160.60">
    <property type="entry name" value="Classic Zinc Finger"/>
    <property type="match status" value="4"/>
</dbReference>
<dbReference type="PROSITE" id="PS50157">
    <property type="entry name" value="ZINC_FINGER_C2H2_2"/>
    <property type="match status" value="4"/>
</dbReference>
<dbReference type="SUPFAM" id="SSF57667">
    <property type="entry name" value="beta-beta-alpha zinc fingers"/>
    <property type="match status" value="3"/>
</dbReference>
<dbReference type="InterPro" id="IPR013087">
    <property type="entry name" value="Znf_C2H2_type"/>
</dbReference>
<keyword evidence="4" id="KW-0677">Repeat</keyword>
<keyword evidence="8" id="KW-0539">Nucleus</keyword>
<evidence type="ECO:0000256" key="6">
    <source>
        <dbReference type="ARBA" id="ARBA00022833"/>
    </source>
</evidence>
<evidence type="ECO:0000313" key="12">
    <source>
        <dbReference type="Proteomes" id="UP000694395"/>
    </source>
</evidence>
<evidence type="ECO:0000256" key="9">
    <source>
        <dbReference type="PROSITE-ProRule" id="PRU00042"/>
    </source>
</evidence>
<comment type="similarity">
    <text evidence="2">Belongs to the krueppel C2H2-type zinc-finger protein family.</text>
</comment>
<feature type="domain" description="C2H2-type" evidence="10">
    <location>
        <begin position="112"/>
        <end position="139"/>
    </location>
</feature>
<keyword evidence="6" id="KW-0862">Zinc</keyword>
<reference evidence="11" key="2">
    <citation type="submission" date="2025-08" db="UniProtKB">
        <authorList>
            <consortium name="Ensembl"/>
        </authorList>
    </citation>
    <scope>IDENTIFICATION</scope>
</reference>
<feature type="domain" description="C2H2-type" evidence="10">
    <location>
        <begin position="140"/>
        <end position="167"/>
    </location>
</feature>
<dbReference type="GO" id="GO:0000978">
    <property type="term" value="F:RNA polymerase II cis-regulatory region sequence-specific DNA binding"/>
    <property type="evidence" value="ECO:0007669"/>
    <property type="project" value="TreeGrafter"/>
</dbReference>
<dbReference type="GO" id="GO:0045944">
    <property type="term" value="P:positive regulation of transcription by RNA polymerase II"/>
    <property type="evidence" value="ECO:0007669"/>
    <property type="project" value="UniProtKB-ARBA"/>
</dbReference>
<evidence type="ECO:0000256" key="3">
    <source>
        <dbReference type="ARBA" id="ARBA00022723"/>
    </source>
</evidence>
<evidence type="ECO:0000256" key="8">
    <source>
        <dbReference type="ARBA" id="ARBA00023242"/>
    </source>
</evidence>
<dbReference type="AlphaFoldDB" id="A0A8C7VZT4"/>
<evidence type="ECO:0000256" key="1">
    <source>
        <dbReference type="ARBA" id="ARBA00004123"/>
    </source>
</evidence>
<dbReference type="Proteomes" id="UP000694395">
    <property type="component" value="Chromosome 17"/>
</dbReference>
<dbReference type="GO" id="GO:0008270">
    <property type="term" value="F:zinc ion binding"/>
    <property type="evidence" value="ECO:0007669"/>
    <property type="project" value="UniProtKB-KW"/>
</dbReference>
<evidence type="ECO:0000256" key="4">
    <source>
        <dbReference type="ARBA" id="ARBA00022737"/>
    </source>
</evidence>
<dbReference type="Pfam" id="PF00096">
    <property type="entry name" value="zf-C2H2"/>
    <property type="match status" value="4"/>
</dbReference>
<dbReference type="GO" id="GO:0005634">
    <property type="term" value="C:nucleus"/>
    <property type="evidence" value="ECO:0007669"/>
    <property type="project" value="UniProtKB-SubCell"/>
</dbReference>
<reference evidence="11" key="1">
    <citation type="submission" date="2020-07" db="EMBL/GenBank/DDBJ databases">
        <title>A long reads based de novo assembly of the rainbow trout Arlee double haploid line genome.</title>
        <authorList>
            <person name="Gao G."/>
            <person name="Palti Y."/>
        </authorList>
    </citation>
    <scope>NUCLEOTIDE SEQUENCE [LARGE SCALE GENOMIC DNA]</scope>
</reference>